<dbReference type="InterPro" id="IPR036249">
    <property type="entry name" value="Thioredoxin-like_sf"/>
</dbReference>
<reference evidence="3 4" key="1">
    <citation type="submission" date="2019-02" db="EMBL/GenBank/DDBJ databases">
        <title>Deep-cultivation of Planctomycetes and their phenomic and genomic characterization uncovers novel biology.</title>
        <authorList>
            <person name="Wiegand S."/>
            <person name="Jogler M."/>
            <person name="Boedeker C."/>
            <person name="Pinto D."/>
            <person name="Vollmers J."/>
            <person name="Rivas-Marin E."/>
            <person name="Kohn T."/>
            <person name="Peeters S.H."/>
            <person name="Heuer A."/>
            <person name="Rast P."/>
            <person name="Oberbeckmann S."/>
            <person name="Bunk B."/>
            <person name="Jeske O."/>
            <person name="Meyerdierks A."/>
            <person name="Storesund J.E."/>
            <person name="Kallscheuer N."/>
            <person name="Luecker S."/>
            <person name="Lage O.M."/>
            <person name="Pohl T."/>
            <person name="Merkel B.J."/>
            <person name="Hornburger P."/>
            <person name="Mueller R.-W."/>
            <person name="Bruemmer F."/>
            <person name="Labrenz M."/>
            <person name="Spormann A.M."/>
            <person name="Op Den Camp H."/>
            <person name="Overmann J."/>
            <person name="Amann R."/>
            <person name="Jetten M.S.M."/>
            <person name="Mascher T."/>
            <person name="Medema M.H."/>
            <person name="Devos D.P."/>
            <person name="Kaster A.-K."/>
            <person name="Ovreas L."/>
            <person name="Rohde M."/>
            <person name="Galperin M.Y."/>
            <person name="Jogler C."/>
        </authorList>
    </citation>
    <scope>NUCLEOTIDE SEQUENCE [LARGE SCALE GENOMIC DNA]</scope>
    <source>
        <strain evidence="3 4">Pan14r</strain>
    </source>
</reference>
<feature type="region of interest" description="Disordered" evidence="1">
    <location>
        <begin position="188"/>
        <end position="208"/>
    </location>
</feature>
<proteinExistence type="predicted"/>
<name>A0A5C5YAE3_9PLAN</name>
<accession>A0A5C5YAE3</accession>
<dbReference type="CDD" id="cd02947">
    <property type="entry name" value="TRX_family"/>
    <property type="match status" value="1"/>
</dbReference>
<sequence>MTVTFASRSIGEKIEKQPVKLEKNSSHAHCPCGDRRTSGRIASVPIPPVRMTTHVRIRVRRPRIASFRRKPCGRHAVQCVQGGTTLTGIKFALASVAISWLSMLSVSANAILVEFTSKQCQHCETMKPVLAQLERSGVAIRRVDVSSEPHLVRRYGVRQTPTYLVIADGKEVTRLVGSHSIDELRQALQTNPGGPHIPTGSQQSAAPPRAAEFVDTPRTRLAAAGPGATNPPRLAAFGRSDVRPQNVPSVAPAGNTMAETMPNVTMADAVERARAATVRLRVYDGHGFGVGTGTIIDSHGQESLVMTCGHLFRDTDGEGRIEVDLFVGGETKTVPGQLVDYDAEDRDIAVVAIQPGINIQPVKVIKHSQKVTTGQAAFSFGCDRGADPSRRDTRITGVNKYNQHLGVSNLEIDGAPIDGRSGGGLFDQNGCLIGVCNAADYKSDVGIYTGPGSIHWQLERVNLAHLAQGDAGTVVAQTNQFSAPTPAAELPATEPPVRLAALDAPAGGFDAGVVQPSALANPAGQDRREVIVIIRDPDQPDTQPRVLTIRQPSEALMNSLMTH</sequence>
<dbReference type="SUPFAM" id="SSF50494">
    <property type="entry name" value="Trypsin-like serine proteases"/>
    <property type="match status" value="1"/>
</dbReference>
<evidence type="ECO:0000313" key="3">
    <source>
        <dbReference type="EMBL" id="TWT72350.1"/>
    </source>
</evidence>
<dbReference type="Gene3D" id="2.40.10.120">
    <property type="match status" value="1"/>
</dbReference>
<dbReference type="Pfam" id="PF00085">
    <property type="entry name" value="Thioredoxin"/>
    <property type="match status" value="1"/>
</dbReference>
<dbReference type="PANTHER" id="PTHR45663:SF11">
    <property type="entry name" value="GEO12009P1"/>
    <property type="match status" value="1"/>
</dbReference>
<dbReference type="AlphaFoldDB" id="A0A5C5YAE3"/>
<keyword evidence="4" id="KW-1185">Reference proteome</keyword>
<dbReference type="Gene3D" id="3.40.30.10">
    <property type="entry name" value="Glutaredoxin"/>
    <property type="match status" value="1"/>
</dbReference>
<dbReference type="PANTHER" id="PTHR45663">
    <property type="entry name" value="GEO12009P1"/>
    <property type="match status" value="1"/>
</dbReference>
<dbReference type="EMBL" id="SJPL01000001">
    <property type="protein sequence ID" value="TWT72350.1"/>
    <property type="molecule type" value="Genomic_DNA"/>
</dbReference>
<dbReference type="GO" id="GO:0005737">
    <property type="term" value="C:cytoplasm"/>
    <property type="evidence" value="ECO:0007669"/>
    <property type="project" value="TreeGrafter"/>
</dbReference>
<evidence type="ECO:0000256" key="1">
    <source>
        <dbReference type="SAM" id="MobiDB-lite"/>
    </source>
</evidence>
<organism evidence="3 4">
    <name type="scientific">Crateriforma conspicua</name>
    <dbReference type="NCBI Taxonomy" id="2527996"/>
    <lineage>
        <taxon>Bacteria</taxon>
        <taxon>Pseudomonadati</taxon>
        <taxon>Planctomycetota</taxon>
        <taxon>Planctomycetia</taxon>
        <taxon>Planctomycetales</taxon>
        <taxon>Planctomycetaceae</taxon>
        <taxon>Crateriforma</taxon>
    </lineage>
</organism>
<dbReference type="GO" id="GO:0015035">
    <property type="term" value="F:protein-disulfide reductase activity"/>
    <property type="evidence" value="ECO:0007669"/>
    <property type="project" value="TreeGrafter"/>
</dbReference>
<dbReference type="SUPFAM" id="SSF52833">
    <property type="entry name" value="Thioredoxin-like"/>
    <property type="match status" value="1"/>
</dbReference>
<dbReference type="Pfam" id="PF13365">
    <property type="entry name" value="Trypsin_2"/>
    <property type="match status" value="1"/>
</dbReference>
<feature type="region of interest" description="Disordered" evidence="1">
    <location>
        <begin position="222"/>
        <end position="245"/>
    </location>
</feature>
<feature type="domain" description="Thioredoxin" evidence="2">
    <location>
        <begin position="80"/>
        <end position="193"/>
    </location>
</feature>
<dbReference type="InterPro" id="IPR009003">
    <property type="entry name" value="Peptidase_S1_PA"/>
</dbReference>
<dbReference type="InterPro" id="IPR013766">
    <property type="entry name" value="Thioredoxin_domain"/>
</dbReference>
<evidence type="ECO:0000259" key="2">
    <source>
        <dbReference type="PROSITE" id="PS51352"/>
    </source>
</evidence>
<gene>
    <name evidence="3" type="primary">trxA_3</name>
    <name evidence="3" type="ORF">Pan14r_46700</name>
</gene>
<dbReference type="Proteomes" id="UP000317238">
    <property type="component" value="Unassembled WGS sequence"/>
</dbReference>
<dbReference type="PROSITE" id="PS51352">
    <property type="entry name" value="THIOREDOXIN_2"/>
    <property type="match status" value="1"/>
</dbReference>
<comment type="caution">
    <text evidence="3">The sequence shown here is derived from an EMBL/GenBank/DDBJ whole genome shotgun (WGS) entry which is preliminary data.</text>
</comment>
<evidence type="ECO:0000313" key="4">
    <source>
        <dbReference type="Proteomes" id="UP000317238"/>
    </source>
</evidence>
<protein>
    <submittedName>
        <fullName evidence="3">Thioredoxin</fullName>
    </submittedName>
</protein>